<feature type="compositionally biased region" description="Basic and acidic residues" evidence="1">
    <location>
        <begin position="475"/>
        <end position="489"/>
    </location>
</feature>
<reference evidence="3 4" key="1">
    <citation type="journal article" date="2018" name="PLoS Genet.">
        <title>Population sequencing reveals clonal diversity and ancestral inbreeding in the grapevine cultivar Chardonnay.</title>
        <authorList>
            <person name="Roach M.J."/>
            <person name="Johnson D.L."/>
            <person name="Bohlmann J."/>
            <person name="van Vuuren H.J."/>
            <person name="Jones S.J."/>
            <person name="Pretorius I.S."/>
            <person name="Schmidt S.A."/>
            <person name="Borneman A.R."/>
        </authorList>
    </citation>
    <scope>NUCLEOTIDE SEQUENCE [LARGE SCALE GENOMIC DNA]</scope>
    <source>
        <strain evidence="4">cv. Chardonnay</strain>
        <tissue evidence="3">Leaf</tissue>
    </source>
</reference>
<dbReference type="SUPFAM" id="SSF56672">
    <property type="entry name" value="DNA/RNA polymerases"/>
    <property type="match status" value="1"/>
</dbReference>
<dbReference type="Gene3D" id="2.40.70.10">
    <property type="entry name" value="Acid Proteases"/>
    <property type="match status" value="1"/>
</dbReference>
<dbReference type="InterPro" id="IPR041577">
    <property type="entry name" value="RT_RNaseH_2"/>
</dbReference>
<feature type="compositionally biased region" description="Polar residues" evidence="1">
    <location>
        <begin position="491"/>
        <end position="507"/>
    </location>
</feature>
<feature type="region of interest" description="Disordered" evidence="1">
    <location>
        <begin position="475"/>
        <end position="507"/>
    </location>
</feature>
<comment type="caution">
    <text evidence="3">The sequence shown here is derived from an EMBL/GenBank/DDBJ whole genome shotgun (WGS) entry which is preliminary data.</text>
</comment>
<dbReference type="CDD" id="cd00303">
    <property type="entry name" value="retropepsin_like"/>
    <property type="match status" value="1"/>
</dbReference>
<feature type="domain" description="Reverse transcriptase/retrotransposon-derived protein RNase H-like" evidence="2">
    <location>
        <begin position="283"/>
        <end position="375"/>
    </location>
</feature>
<sequence>MGATMKNLEVQIGQLATTINAQQIGTFHSNTEVNPKEQCKAITLRNGREIERSPSKETKFTPIDANNGQNKNKAEEEEIVDDTLRDTGMLPAISFPDNPLILSTPLPYPQHALEQMPNYVKFMKDIISKKTRKLGLGEMKQTTISLQLAYQSIKYPCGIIEDILVKVDKFIFPIDFMVLDMEEDQEVPLILGRPFLAMGRALIDVQKGELTLRVNKKEVMFNIYQAMRFPEDPSTCFQILMEELYKPSIEHQTRLNLAMKEVVRAEILKLLNAGIIYAISDSSWAFNAIKEKLVSAPIMIVPDWNQPFEVMCDASDFAIGAILGQRRDKLFRAIYYASLTLNEAQLNYTTTEKEILVVVFACDKFQSYLIGTKFDLEIRDMKGSENSVADHLSRVEQEEVRSDSVIQEVFPDEQLFACEIKLPWYADIVNYLACKVLPPDLTYHQSQKFLHDVKYYLWDEPLLFKRCPDQIIRRSRPVEPDEEPVDHKLNWSRSESTPSSTGQGPSRLTAQQIKARWNLKLGIEARGEWINDWAKKLDDALWAYRTCFKTPIEMSPYRLVFGKACHLPIELEHRAYWVVKKFNFNLNAVGEKRLLQLNEIDEFRNDAYENAKIYKEQTKKWHDKQILRCEFAPGQQVLLFNSRLKVFPGKLKSRWTGPYTIDKVSSFGAIDLKDKIGNIFRVNSQRLEHYYGEQMERKCAFIPLGDPN</sequence>
<dbReference type="PANTHER" id="PTHR34072">
    <property type="entry name" value="ENZYMATIC POLYPROTEIN-RELATED"/>
    <property type="match status" value="1"/>
</dbReference>
<dbReference type="PANTHER" id="PTHR34072:SF57">
    <property type="entry name" value="RNA-DIRECTED DNA POLYMERASE"/>
    <property type="match status" value="1"/>
</dbReference>
<dbReference type="Proteomes" id="UP000288805">
    <property type="component" value="Unassembled WGS sequence"/>
</dbReference>
<dbReference type="InterPro" id="IPR036397">
    <property type="entry name" value="RNaseH_sf"/>
</dbReference>
<dbReference type="CDD" id="cd09274">
    <property type="entry name" value="RNase_HI_RT_Ty3"/>
    <property type="match status" value="1"/>
</dbReference>
<dbReference type="AlphaFoldDB" id="A0A438G6F9"/>
<evidence type="ECO:0000259" key="2">
    <source>
        <dbReference type="Pfam" id="PF17919"/>
    </source>
</evidence>
<dbReference type="Gene3D" id="3.30.420.10">
    <property type="entry name" value="Ribonuclease H-like superfamily/Ribonuclease H"/>
    <property type="match status" value="1"/>
</dbReference>
<gene>
    <name evidence="3" type="primary">pol_2006</name>
    <name evidence="3" type="ORF">CK203_060985</name>
</gene>
<dbReference type="InterPro" id="IPR043502">
    <property type="entry name" value="DNA/RNA_pol_sf"/>
</dbReference>
<dbReference type="EMBL" id="QGNW01000563">
    <property type="protein sequence ID" value="RVW67817.1"/>
    <property type="molecule type" value="Genomic_DNA"/>
</dbReference>
<dbReference type="FunFam" id="3.10.20.370:FF:000001">
    <property type="entry name" value="Retrovirus-related Pol polyprotein from transposon 17.6-like protein"/>
    <property type="match status" value="1"/>
</dbReference>
<dbReference type="Pfam" id="PF17919">
    <property type="entry name" value="RT_RNaseH_2"/>
    <property type="match status" value="1"/>
</dbReference>
<proteinExistence type="predicted"/>
<organism evidence="3 4">
    <name type="scientific">Vitis vinifera</name>
    <name type="common">Grape</name>
    <dbReference type="NCBI Taxonomy" id="29760"/>
    <lineage>
        <taxon>Eukaryota</taxon>
        <taxon>Viridiplantae</taxon>
        <taxon>Streptophyta</taxon>
        <taxon>Embryophyta</taxon>
        <taxon>Tracheophyta</taxon>
        <taxon>Spermatophyta</taxon>
        <taxon>Magnoliopsida</taxon>
        <taxon>eudicotyledons</taxon>
        <taxon>Gunneridae</taxon>
        <taxon>Pentapetalae</taxon>
        <taxon>rosids</taxon>
        <taxon>Vitales</taxon>
        <taxon>Vitaceae</taxon>
        <taxon>Viteae</taxon>
        <taxon>Vitis</taxon>
    </lineage>
</organism>
<dbReference type="Gene3D" id="3.10.10.10">
    <property type="entry name" value="HIV Type 1 Reverse Transcriptase, subunit A, domain 1"/>
    <property type="match status" value="1"/>
</dbReference>
<accession>A0A438G6F9</accession>
<dbReference type="GO" id="GO:0003676">
    <property type="term" value="F:nucleic acid binding"/>
    <property type="evidence" value="ECO:0007669"/>
    <property type="project" value="InterPro"/>
</dbReference>
<name>A0A438G6F9_VITVI</name>
<protein>
    <submittedName>
        <fullName evidence="3">Retrovirus-related Pol polyprotein from transposon 17.6</fullName>
    </submittedName>
</protein>
<dbReference type="InterPro" id="IPR021109">
    <property type="entry name" value="Peptidase_aspartic_dom_sf"/>
</dbReference>
<evidence type="ECO:0000313" key="4">
    <source>
        <dbReference type="Proteomes" id="UP000288805"/>
    </source>
</evidence>
<evidence type="ECO:0000313" key="3">
    <source>
        <dbReference type="EMBL" id="RVW67817.1"/>
    </source>
</evidence>
<evidence type="ECO:0000256" key="1">
    <source>
        <dbReference type="SAM" id="MobiDB-lite"/>
    </source>
</evidence>
<feature type="region of interest" description="Disordered" evidence="1">
    <location>
        <begin position="51"/>
        <end position="76"/>
    </location>
</feature>